<organism evidence="2 3">
    <name type="scientific">Glarea lozoyensis (strain ATCC 20868 / MF5171)</name>
    <dbReference type="NCBI Taxonomy" id="1116229"/>
    <lineage>
        <taxon>Eukaryota</taxon>
        <taxon>Fungi</taxon>
        <taxon>Dikarya</taxon>
        <taxon>Ascomycota</taxon>
        <taxon>Pezizomycotina</taxon>
        <taxon>Leotiomycetes</taxon>
        <taxon>Helotiales</taxon>
        <taxon>Helotiaceae</taxon>
        <taxon>Glarea</taxon>
    </lineage>
</organism>
<dbReference type="Proteomes" id="UP000016922">
    <property type="component" value="Unassembled WGS sequence"/>
</dbReference>
<evidence type="ECO:0000313" key="3">
    <source>
        <dbReference type="Proteomes" id="UP000016922"/>
    </source>
</evidence>
<dbReference type="GO" id="GO:0005762">
    <property type="term" value="C:mitochondrial large ribosomal subunit"/>
    <property type="evidence" value="ECO:0007669"/>
    <property type="project" value="InterPro"/>
</dbReference>
<dbReference type="GO" id="GO:0003735">
    <property type="term" value="F:structural constituent of ribosome"/>
    <property type="evidence" value="ECO:0007669"/>
    <property type="project" value="InterPro"/>
</dbReference>
<dbReference type="OMA" id="GKQTEDH"/>
<accession>S3D1L3</accession>
<dbReference type="Pfam" id="PF21492">
    <property type="entry name" value="bL31_N"/>
    <property type="match status" value="1"/>
</dbReference>
<dbReference type="InterPro" id="IPR034600">
    <property type="entry name" value="Ribosomal_bL31m"/>
</dbReference>
<dbReference type="STRING" id="1116229.S3D1L3"/>
<dbReference type="HOGENOM" id="CLU_109501_1_0_1"/>
<sequence>MSLPSKTLTRARLPLNPKIHQQKRNATLLRRPQTPYSFTQLVTLSDGSTYLQRTSSPAPIYRSTKDTRNHALWNPSLDSLKNIEQDEAGRLRAFRDRFGRGWDLDAGLAEDAPAKGEKVASQGGMEDDSLLDLISGTTGFGTPAPEEVVESAAPVKEKMITIKVDGKLKKVVSFKK</sequence>
<proteinExistence type="predicted"/>
<dbReference type="RefSeq" id="XP_008080444.1">
    <property type="nucleotide sequence ID" value="XM_008082253.1"/>
</dbReference>
<reference evidence="2 3" key="1">
    <citation type="journal article" date="2013" name="BMC Genomics">
        <title>Genomics-driven discovery of the pneumocandin biosynthetic gene cluster in the fungus Glarea lozoyensis.</title>
        <authorList>
            <person name="Chen L."/>
            <person name="Yue Q."/>
            <person name="Zhang X."/>
            <person name="Xiang M."/>
            <person name="Wang C."/>
            <person name="Li S."/>
            <person name="Che Y."/>
            <person name="Ortiz-Lopez F.J."/>
            <person name="Bills G.F."/>
            <person name="Liu X."/>
            <person name="An Z."/>
        </authorList>
    </citation>
    <scope>NUCLEOTIDE SEQUENCE [LARGE SCALE GENOMIC DNA]</scope>
    <source>
        <strain evidence="3">ATCC 20868 / MF5171</strain>
    </source>
</reference>
<dbReference type="OrthoDB" id="5587740at2759"/>
<evidence type="ECO:0000313" key="2">
    <source>
        <dbReference type="EMBL" id="EPE32432.1"/>
    </source>
</evidence>
<name>S3D1L3_GLAL2</name>
<feature type="domain" description="Ribosomal protein bL31m N-terminal" evidence="1">
    <location>
        <begin position="31"/>
        <end position="76"/>
    </location>
</feature>
<dbReference type="GeneID" id="19466618"/>
<protein>
    <recommendedName>
        <fullName evidence="1">Ribosomal protein bL31m N-terminal domain-containing protein</fullName>
    </recommendedName>
</protein>
<evidence type="ECO:0000259" key="1">
    <source>
        <dbReference type="Pfam" id="PF21492"/>
    </source>
</evidence>
<keyword evidence="3" id="KW-1185">Reference proteome</keyword>
<dbReference type="AlphaFoldDB" id="S3D1L3"/>
<dbReference type="Gene3D" id="6.20.130.10">
    <property type="match status" value="1"/>
</dbReference>
<dbReference type="PANTHER" id="PTHR28174:SF1">
    <property type="entry name" value="LARGE RIBOSOMAL SUBUNIT PROTEIN BL31M"/>
    <property type="match status" value="1"/>
</dbReference>
<dbReference type="PANTHER" id="PTHR28174">
    <property type="entry name" value="54S RIBOSOMAL PROTEIN L36, MITOCHONDRIAL"/>
    <property type="match status" value="1"/>
</dbReference>
<dbReference type="EMBL" id="KE145359">
    <property type="protein sequence ID" value="EPE32432.1"/>
    <property type="molecule type" value="Genomic_DNA"/>
</dbReference>
<dbReference type="InterPro" id="IPR048874">
    <property type="entry name" value="Ribosomal_bL31m_N"/>
</dbReference>
<dbReference type="GO" id="GO:0032543">
    <property type="term" value="P:mitochondrial translation"/>
    <property type="evidence" value="ECO:0007669"/>
    <property type="project" value="InterPro"/>
</dbReference>
<gene>
    <name evidence="2" type="ORF">GLAREA_07565</name>
</gene>
<dbReference type="KEGG" id="glz:GLAREA_07565"/>
<dbReference type="eggNOG" id="ENOG502RZ6E">
    <property type="taxonomic scope" value="Eukaryota"/>
</dbReference>